<accession>A0AA48GNP2</accession>
<evidence type="ECO:0000313" key="2">
    <source>
        <dbReference type="Proteomes" id="UP001238179"/>
    </source>
</evidence>
<dbReference type="AlphaFoldDB" id="A0AA48GNP2"/>
<name>A0AA48GNP2_9BACT</name>
<dbReference type="Pfam" id="PF03966">
    <property type="entry name" value="Trm112p"/>
    <property type="match status" value="1"/>
</dbReference>
<dbReference type="Proteomes" id="UP001238179">
    <property type="component" value="Chromosome"/>
</dbReference>
<dbReference type="SUPFAM" id="SSF158997">
    <property type="entry name" value="Trm112p-like"/>
    <property type="match status" value="1"/>
</dbReference>
<evidence type="ECO:0000313" key="1">
    <source>
        <dbReference type="EMBL" id="BDU71177.1"/>
    </source>
</evidence>
<dbReference type="Gene3D" id="2.20.25.10">
    <property type="match status" value="1"/>
</dbReference>
<protein>
    <submittedName>
        <fullName evidence="1">Uncharacterized protein</fullName>
    </submittedName>
</protein>
<dbReference type="RefSeq" id="WP_316414062.1">
    <property type="nucleotide sequence ID" value="NZ_AP027080.1"/>
</dbReference>
<organism evidence="1 2">
    <name type="scientific">Mesoterricola silvestris</name>
    <dbReference type="NCBI Taxonomy" id="2927979"/>
    <lineage>
        <taxon>Bacteria</taxon>
        <taxon>Pseudomonadati</taxon>
        <taxon>Acidobacteriota</taxon>
        <taxon>Holophagae</taxon>
        <taxon>Holophagales</taxon>
        <taxon>Holophagaceae</taxon>
        <taxon>Mesoterricola</taxon>
    </lineage>
</organism>
<dbReference type="InterPro" id="IPR005651">
    <property type="entry name" value="Trm112-like"/>
</dbReference>
<sequence>MLDPRLLEILCCPAVDGDTACHGELTETPEGLACATCGRVYPVEDGIPVMLQDRAAKGDR</sequence>
<gene>
    <name evidence="1" type="ORF">METEAL_03510</name>
</gene>
<dbReference type="KEGG" id="msil:METEAL_03510"/>
<dbReference type="EMBL" id="AP027080">
    <property type="protein sequence ID" value="BDU71177.1"/>
    <property type="molecule type" value="Genomic_DNA"/>
</dbReference>
<reference evidence="2" key="1">
    <citation type="journal article" date="2023" name="Int. J. Syst. Evol. Microbiol.">
        <title>Mesoterricola silvestris gen. nov., sp. nov., Mesoterricola sediminis sp. nov., Geothrix oryzae sp. nov., Geothrix edaphica sp. nov., Geothrix rubra sp. nov., and Geothrix limicola sp. nov., six novel members of Acidobacteriota isolated from soils.</title>
        <authorList>
            <person name="Itoh H."/>
            <person name="Sugisawa Y."/>
            <person name="Mise K."/>
            <person name="Xu Z."/>
            <person name="Kuniyasu M."/>
            <person name="Ushijima N."/>
            <person name="Kawano K."/>
            <person name="Kobayashi E."/>
            <person name="Shiratori Y."/>
            <person name="Masuda Y."/>
            <person name="Senoo K."/>
        </authorList>
    </citation>
    <scope>NUCLEOTIDE SEQUENCE [LARGE SCALE GENOMIC DNA]</scope>
    <source>
        <strain evidence="2">W79</strain>
    </source>
</reference>
<proteinExistence type="predicted"/>
<keyword evidence="2" id="KW-1185">Reference proteome</keyword>